<evidence type="ECO:0000313" key="1">
    <source>
        <dbReference type="EMBL" id="KAK9804769.1"/>
    </source>
</evidence>
<organism evidence="1 2">
    <name type="scientific">[Myrmecia] bisecta</name>
    <dbReference type="NCBI Taxonomy" id="41462"/>
    <lineage>
        <taxon>Eukaryota</taxon>
        <taxon>Viridiplantae</taxon>
        <taxon>Chlorophyta</taxon>
        <taxon>core chlorophytes</taxon>
        <taxon>Trebouxiophyceae</taxon>
        <taxon>Trebouxiales</taxon>
        <taxon>Trebouxiaceae</taxon>
        <taxon>Myrmecia</taxon>
    </lineage>
</organism>
<sequence>MPISTGPRLAEATVKRLCRASLLTPWIKHLNSYICDVLRPPSLADAAKELFLSLGGLPFLTFQANSFEAERGINCAIISVIVARGQQEAASTFGRAWLDTVIDALESYGPMLLASVQQTVVRTPAGYGLPLVHHQPTLRLMLDIGGAQLIETILRTSFRQHGAWHQMHASNHVRMKVAGGELAAGLCMCMDPAANPTAAMPVLATVLKVLAVQDSKDPAAANQEQAVAECCLTCVEALIAAWSEQPKLSRPDGSALGEFKLLQPHCAATSSSSIISNREALFAYTAAWMLPALLTRGPEGERLKQWLASLARLVAFLHPTAAITDAVAQHMFSRFAAVFQSRLHSARPDEPSISAALCMMCMAINLISAHPGGDRWLRCAALVQTGLLGCITRLACRRWADEGWFFAYGLLIKRLLPAMCAILPADAATSSRLTAADACFADADIDTDFLPGPAPVKHQPVTDLGHMFHNVEIIKHCPERALRVVSGLPQAAKQMALNNMSVLVEALEAKYGAWDTRSAAMELERSRMAALGPGCNSPACRNLAGASEAALKTRSFVTATLFPI</sequence>
<reference evidence="1 2" key="1">
    <citation type="journal article" date="2024" name="Nat. Commun.">
        <title>Phylogenomics reveals the evolutionary origins of lichenization in chlorophyte algae.</title>
        <authorList>
            <person name="Puginier C."/>
            <person name="Libourel C."/>
            <person name="Otte J."/>
            <person name="Skaloud P."/>
            <person name="Haon M."/>
            <person name="Grisel S."/>
            <person name="Petersen M."/>
            <person name="Berrin J.G."/>
            <person name="Delaux P.M."/>
            <person name="Dal Grande F."/>
            <person name="Keller J."/>
        </authorList>
    </citation>
    <scope>NUCLEOTIDE SEQUENCE [LARGE SCALE GENOMIC DNA]</scope>
    <source>
        <strain evidence="1 2">SAG 2043</strain>
    </source>
</reference>
<dbReference type="EMBL" id="JALJOR010000017">
    <property type="protein sequence ID" value="KAK9804769.1"/>
    <property type="molecule type" value="Genomic_DNA"/>
</dbReference>
<comment type="caution">
    <text evidence="1">The sequence shown here is derived from an EMBL/GenBank/DDBJ whole genome shotgun (WGS) entry which is preliminary data.</text>
</comment>
<proteinExistence type="predicted"/>
<gene>
    <name evidence="1" type="ORF">WJX72_004623</name>
</gene>
<name>A0AAW1P8N0_9CHLO</name>
<evidence type="ECO:0000313" key="2">
    <source>
        <dbReference type="Proteomes" id="UP001489004"/>
    </source>
</evidence>
<protein>
    <submittedName>
        <fullName evidence="1">Uncharacterized protein</fullName>
    </submittedName>
</protein>
<dbReference type="Proteomes" id="UP001489004">
    <property type="component" value="Unassembled WGS sequence"/>
</dbReference>
<dbReference type="AlphaFoldDB" id="A0AAW1P8N0"/>
<keyword evidence="2" id="KW-1185">Reference proteome</keyword>
<accession>A0AAW1P8N0</accession>